<feature type="compositionally biased region" description="Low complexity" evidence="1">
    <location>
        <begin position="10"/>
        <end position="23"/>
    </location>
</feature>
<reference evidence="3" key="1">
    <citation type="journal article" date="2009" name="Science">
        <title>The B73 maize genome: complexity, diversity, and dynamics.</title>
        <authorList>
            <person name="Schnable P.S."/>
            <person name="Ware D."/>
            <person name="Fulton R.S."/>
            <person name="Stein J.C."/>
            <person name="Wei F."/>
            <person name="Pasternak S."/>
            <person name="Liang C."/>
            <person name="Zhang J."/>
            <person name="Fulton L."/>
            <person name="Graves T.A."/>
            <person name="Minx P."/>
            <person name="Reily A.D."/>
            <person name="Courtney L."/>
            <person name="Kruchowski S.S."/>
            <person name="Tomlinson C."/>
            <person name="Strong C."/>
            <person name="Delehaunty K."/>
            <person name="Fronick C."/>
            <person name="Courtney B."/>
            <person name="Rock S.M."/>
            <person name="Belter E."/>
            <person name="Du F."/>
            <person name="Kim K."/>
            <person name="Abbott R.M."/>
            <person name="Cotton M."/>
            <person name="Levy A."/>
            <person name="Marchetto P."/>
            <person name="Ochoa K."/>
            <person name="Jackson S.M."/>
            <person name="Gillam B."/>
            <person name="Chen W."/>
            <person name="Yan L."/>
            <person name="Higginbotham J."/>
            <person name="Cardenas M."/>
            <person name="Waligorski J."/>
            <person name="Applebaum E."/>
            <person name="Phelps L."/>
            <person name="Falcone J."/>
            <person name="Kanchi K."/>
            <person name="Thane T."/>
            <person name="Scimone A."/>
            <person name="Thane N."/>
            <person name="Henke J."/>
            <person name="Wang T."/>
            <person name="Ruppert J."/>
            <person name="Shah N."/>
            <person name="Rotter K."/>
            <person name="Hodges J."/>
            <person name="Ingenthron E."/>
            <person name="Cordes M."/>
            <person name="Kohlberg S."/>
            <person name="Sgro J."/>
            <person name="Delgado B."/>
            <person name="Mead K."/>
            <person name="Chinwalla A."/>
            <person name="Leonard S."/>
            <person name="Crouse K."/>
            <person name="Collura K."/>
            <person name="Kudrna D."/>
            <person name="Currie J."/>
            <person name="He R."/>
            <person name="Angelova A."/>
            <person name="Rajasekar S."/>
            <person name="Mueller T."/>
            <person name="Lomeli R."/>
            <person name="Scara G."/>
            <person name="Ko A."/>
            <person name="Delaney K."/>
            <person name="Wissotski M."/>
            <person name="Lopez G."/>
            <person name="Campos D."/>
            <person name="Braidotti M."/>
            <person name="Ashley E."/>
            <person name="Golser W."/>
            <person name="Kim H."/>
            <person name="Lee S."/>
            <person name="Lin J."/>
            <person name="Dujmic Z."/>
            <person name="Kim W."/>
            <person name="Talag J."/>
            <person name="Zuccolo A."/>
            <person name="Fan C."/>
            <person name="Sebastian A."/>
            <person name="Kramer M."/>
            <person name="Spiegel L."/>
            <person name="Nascimento L."/>
            <person name="Zutavern T."/>
            <person name="Miller B."/>
            <person name="Ambroise C."/>
            <person name="Muller S."/>
            <person name="Spooner W."/>
            <person name="Narechania A."/>
            <person name="Ren L."/>
            <person name="Wei S."/>
            <person name="Kumari S."/>
            <person name="Faga B."/>
            <person name="Levy M.J."/>
            <person name="McMahan L."/>
            <person name="Van Buren P."/>
            <person name="Vaughn M.W."/>
            <person name="Ying K."/>
            <person name="Yeh C.-T."/>
            <person name="Emrich S.J."/>
            <person name="Jia Y."/>
            <person name="Kalyanaraman A."/>
            <person name="Hsia A.-P."/>
            <person name="Barbazuk W.B."/>
            <person name="Baucom R.S."/>
            <person name="Brutnell T.P."/>
            <person name="Carpita N.C."/>
            <person name="Chaparro C."/>
            <person name="Chia J.-M."/>
            <person name="Deragon J.-M."/>
            <person name="Estill J.C."/>
            <person name="Fu Y."/>
            <person name="Jeddeloh J.A."/>
            <person name="Han Y."/>
            <person name="Lee H."/>
            <person name="Li P."/>
            <person name="Lisch D.R."/>
            <person name="Liu S."/>
            <person name="Liu Z."/>
            <person name="Nagel D.H."/>
            <person name="McCann M.C."/>
            <person name="SanMiguel P."/>
            <person name="Myers A.M."/>
            <person name="Nettleton D."/>
            <person name="Nguyen J."/>
            <person name="Penning B.W."/>
            <person name="Ponnala L."/>
            <person name="Schneider K.L."/>
            <person name="Schwartz D.C."/>
            <person name="Sharma A."/>
            <person name="Soderlund C."/>
            <person name="Springer N.M."/>
            <person name="Sun Q."/>
            <person name="Wang H."/>
            <person name="Waterman M."/>
            <person name="Westerman R."/>
            <person name="Wolfgruber T.K."/>
            <person name="Yang L."/>
            <person name="Yu Y."/>
            <person name="Zhang L."/>
            <person name="Zhou S."/>
            <person name="Zhu Q."/>
            <person name="Bennetzen J.L."/>
            <person name="Dawe R.K."/>
            <person name="Jiang J."/>
            <person name="Jiang N."/>
            <person name="Presting G.G."/>
            <person name="Wessler S.R."/>
            <person name="Aluru S."/>
            <person name="Martienssen R.A."/>
            <person name="Clifton S.W."/>
            <person name="McCombie W.R."/>
            <person name="Wing R.A."/>
            <person name="Wilson R.K."/>
        </authorList>
    </citation>
    <scope>NUCLEOTIDE SEQUENCE [LARGE SCALE GENOMIC DNA]</scope>
    <source>
        <strain evidence="3">cv. B73</strain>
    </source>
</reference>
<dbReference type="Gramene" id="Zm00001eb430010_T001">
    <property type="protein sequence ID" value="Zm00001eb430010_P001"/>
    <property type="gene ID" value="Zm00001eb430010"/>
</dbReference>
<reference evidence="2" key="2">
    <citation type="submission" date="2019-07" db="EMBL/GenBank/DDBJ databases">
        <authorList>
            <person name="Seetharam A."/>
            <person name="Woodhouse M."/>
            <person name="Cannon E."/>
        </authorList>
    </citation>
    <scope>NUCLEOTIDE SEQUENCE [LARGE SCALE GENOMIC DNA]</scope>
    <source>
        <strain evidence="2">cv. B73</strain>
    </source>
</reference>
<protein>
    <submittedName>
        <fullName evidence="2">Uncharacterized protein</fullName>
    </submittedName>
</protein>
<dbReference type="AlphaFoldDB" id="A0A804UN18"/>
<accession>A0A804UN18</accession>
<dbReference type="InParanoid" id="A0A804UN18"/>
<evidence type="ECO:0000313" key="3">
    <source>
        <dbReference type="Proteomes" id="UP000007305"/>
    </source>
</evidence>
<dbReference type="EnsemblPlants" id="Zm00001eb430010_T001">
    <property type="protein sequence ID" value="Zm00001eb430010_P001"/>
    <property type="gene ID" value="Zm00001eb430010"/>
</dbReference>
<feature type="region of interest" description="Disordered" evidence="1">
    <location>
        <begin position="1"/>
        <end position="66"/>
    </location>
</feature>
<name>A0A804UN18_MAIZE</name>
<evidence type="ECO:0000313" key="2">
    <source>
        <dbReference type="EnsemblPlants" id="Zm00001eb430010_P001"/>
    </source>
</evidence>
<reference evidence="2" key="3">
    <citation type="submission" date="2021-05" db="UniProtKB">
        <authorList>
            <consortium name="EnsemblPlants"/>
        </authorList>
    </citation>
    <scope>IDENTIFICATION</scope>
    <source>
        <strain evidence="2">cv. B73</strain>
    </source>
</reference>
<evidence type="ECO:0000256" key="1">
    <source>
        <dbReference type="SAM" id="MobiDB-lite"/>
    </source>
</evidence>
<keyword evidence="3" id="KW-1185">Reference proteome</keyword>
<organism evidence="2 3">
    <name type="scientific">Zea mays</name>
    <name type="common">Maize</name>
    <dbReference type="NCBI Taxonomy" id="4577"/>
    <lineage>
        <taxon>Eukaryota</taxon>
        <taxon>Viridiplantae</taxon>
        <taxon>Streptophyta</taxon>
        <taxon>Embryophyta</taxon>
        <taxon>Tracheophyta</taxon>
        <taxon>Spermatophyta</taxon>
        <taxon>Magnoliopsida</taxon>
        <taxon>Liliopsida</taxon>
        <taxon>Poales</taxon>
        <taxon>Poaceae</taxon>
        <taxon>PACMAD clade</taxon>
        <taxon>Panicoideae</taxon>
        <taxon>Andropogonodae</taxon>
        <taxon>Andropogoneae</taxon>
        <taxon>Tripsacinae</taxon>
        <taxon>Zea</taxon>
    </lineage>
</organism>
<proteinExistence type="predicted"/>
<sequence>MMLHSSWPMSISGSTSRSSTPGGALAGGGDVDEAHGDVAADADTDTAEPYGAGAVSTSVPKPKLGSSTSSIGIISKFSRSSSSSASLLMLLLCCSPESPLEKLVVVVDEDGDGDGSGSGASAPPPAAAFVVFFFFFFLDPAAPRSSPAGDTRFFKCVFQTFLISLSVRPGRHDAILDHLVAETKSKRNTISLGGVMHGLSNTKRTACAAAQLLQAGNAAPYVLVPEQAVELDDGLLLLGGEVAALEVRAQVVDPPQPAALPAPQQTYGWMESKNQPLELEPINQLPVTCIHVRKE</sequence>
<dbReference type="Proteomes" id="UP000007305">
    <property type="component" value="Chromosome 10"/>
</dbReference>